<protein>
    <submittedName>
        <fullName evidence="3">Putative lipoprotein</fullName>
    </submittedName>
</protein>
<sequence length="1046" mass="121197">MKKNKLLLISFPLAITPALIVSSCNTTEKKEDIKLKIDKRLESMTSAVSKIKNIEKLNVLYKSLNTEINDFKEKSQSKNNQTGDFLNLVIVAQETQINKIVEAIVDLSKNNNNSDEAKQLADAKKTIEELKNNLEKANEKTEKLANELKMVTIELSKFSAKESAKILLDFINKDVIDKLKTNHVDIYNTDKESLGKLLNQANQYYDLIKDKDEDYTNMINFENSILGLINLVDAYSKYFVGQNALTSSKSEDFMNEMFNWRLSQFDMASELVKKLPDTNANKAKYLTDISASKTRYTEQKNAIKHFVDQLITFEKLEKEEIFKYVLAPGSSRYFRFEYIPGISKSPYMTIYKHIVDAKKIEEFKDISKDIENTFNNFLKNNQQIKSLYYYMDYKKYFEKSFGLLKNVEYVTDVKTTKEFRYELEKIKDNLVILEKINFADDNNKLSDKINEFTTKTKKNSIEDFIETKIKPNKDKNSAYIKFFNESTQTYSAVKSLDESNFVSKFHKFLKLKELHERLITTNNLFKFYEVLMNEDPKTGTVADLIGLTKSVAEITNLVTKNKAQIAKIIDAEEFVLNETNKLLFTPVDTTAEKLDAFFAKVKADMKTFELNVKAEIVKDKKLDPVLISKESSNKLLTDFNNLFKSKIDTLCDQGITSTELDAKKAKFDLVKKELDEFVKIVGSKDQGQRIHVFEILNQSFKENQIQLDSEEAKESIALIKNIKEFINQSKNDFTSKDVVKTYLETQKTKLDSLEQKITEGESTFFSVATSTNFDAITPLKKVLNSYKVELLKAYDKRNDELNVQKPLLDVLVASTRKLLPEFGTIEDIDNLFIAKNMGIKIYDLKKETKTLEDSIPKLKETLTIVPLQEILILIRNTYPNLEAILNKMFEKDFEQDMISREILFSDFMNNQKTKIESLKLLNKIEDIKILDPSKGYNQQQAFDKINELEKKYSELLRYHFELVNTNSAQSLLDDSKTKIVQARVEYYKFLNSDFIEIDKKSAIRFDLANFLNEDFSDNIPYFFADLLGRIDGRNDVSNFVLKEYFE</sequence>
<accession>D5E5S0</accession>
<dbReference type="HOGENOM" id="CLU_292839_0_0_14"/>
<evidence type="ECO:0000313" key="4">
    <source>
        <dbReference type="Proteomes" id="UP000001845"/>
    </source>
</evidence>
<dbReference type="Proteomes" id="UP000001845">
    <property type="component" value="Chromosome"/>
</dbReference>
<reference evidence="4" key="1">
    <citation type="submission" date="2010-03" db="EMBL/GenBank/DDBJ databases">
        <title>The complete genome of Mycoplasma crocodyli MP145.</title>
        <authorList>
            <person name="Glass J.I."/>
            <person name="Durkin A.S."/>
            <person name="Hostetler J."/>
            <person name="Jackson J."/>
            <person name="Johnson J."/>
            <person name="May M.A."/>
            <person name="Paralanov V."/>
            <person name="Radune D."/>
            <person name="Szczypinski B."/>
            <person name="Brown D.R."/>
        </authorList>
    </citation>
    <scope>NUCLEOTIDE SEQUENCE [LARGE SCALE GENOMIC DNA]</scope>
    <source>
        <strain evidence="4">ATCC 51981 / MP145</strain>
    </source>
</reference>
<dbReference type="AlphaFoldDB" id="D5E5S0"/>
<name>D5E5S0_MYCCM</name>
<dbReference type="OrthoDB" id="401357at2"/>
<dbReference type="EMBL" id="CP001991">
    <property type="protein sequence ID" value="ADE19810.1"/>
    <property type="molecule type" value="Genomic_DNA"/>
</dbReference>
<feature type="coiled-coil region" evidence="1">
    <location>
        <begin position="54"/>
        <end position="81"/>
    </location>
</feature>
<feature type="coiled-coil region" evidence="1">
    <location>
        <begin position="113"/>
        <end position="154"/>
    </location>
</feature>
<keyword evidence="3" id="KW-0449">Lipoprotein</keyword>
<organism evidence="3 4">
    <name type="scientific">Mycoplasma crocodyli (strain ATCC 51981 / MP145)</name>
    <dbReference type="NCBI Taxonomy" id="512564"/>
    <lineage>
        <taxon>Bacteria</taxon>
        <taxon>Bacillati</taxon>
        <taxon>Mycoplasmatota</taxon>
        <taxon>Mollicutes</taxon>
        <taxon>Mycoplasmataceae</taxon>
        <taxon>Mycoplasma</taxon>
    </lineage>
</organism>
<feature type="chain" id="PRO_5003070533" evidence="2">
    <location>
        <begin position="21"/>
        <end position="1046"/>
    </location>
</feature>
<evidence type="ECO:0000313" key="3">
    <source>
        <dbReference type="EMBL" id="ADE19810.1"/>
    </source>
</evidence>
<evidence type="ECO:0000256" key="1">
    <source>
        <dbReference type="SAM" id="Coils"/>
    </source>
</evidence>
<reference evidence="3 4" key="3">
    <citation type="journal article" date="2011" name="J. Bacteriol.">
        <title>Genome sequences of Mycoplasma alligatoris A21JP2T and Mycoplasma crocodyli MP145T.</title>
        <authorList>
            <person name="Brown D.R."/>
            <person name="Farmerie W.G."/>
            <person name="May M."/>
            <person name="Benders G.A."/>
            <person name="Durkin A.S."/>
            <person name="Hlavinka K."/>
            <person name="Hostetler J."/>
            <person name="Jackson J."/>
            <person name="Johnson J."/>
            <person name="Miller R.H."/>
            <person name="Paralanov V."/>
            <person name="Radune D."/>
            <person name="Szczypinski B."/>
            <person name="Glass J.I."/>
        </authorList>
    </citation>
    <scope>NUCLEOTIDE SEQUENCE [LARGE SCALE GENOMIC DNA]</scope>
    <source>
        <strain evidence="4">ATCC 51981 / MP145</strain>
    </source>
</reference>
<dbReference type="PROSITE" id="PS51257">
    <property type="entry name" value="PROKAR_LIPOPROTEIN"/>
    <property type="match status" value="1"/>
</dbReference>
<evidence type="ECO:0000256" key="2">
    <source>
        <dbReference type="SAM" id="SignalP"/>
    </source>
</evidence>
<reference key="2">
    <citation type="submission" date="2010-03" db="EMBL/GenBank/DDBJ databases">
        <authorList>
            <person name="Ma Z."/>
            <person name="Wang X."/>
            <person name="Liu H."/>
        </authorList>
    </citation>
    <scope>NUCLEOTIDE SEQUENCE</scope>
    <source>
        <strain>MP145</strain>
    </source>
</reference>
<gene>
    <name evidence="3" type="ordered locus">MCRO_0490</name>
</gene>
<keyword evidence="1" id="KW-0175">Coiled coil</keyword>
<dbReference type="STRING" id="512564.MCRO_0490"/>
<dbReference type="KEGG" id="mcd:MCRO_0490"/>
<proteinExistence type="predicted"/>
<dbReference type="RefSeq" id="WP_013054586.1">
    <property type="nucleotide sequence ID" value="NC_014014.1"/>
</dbReference>
<keyword evidence="2" id="KW-0732">Signal</keyword>
<keyword evidence="4" id="KW-1185">Reference proteome</keyword>
<feature type="signal peptide" evidence="2">
    <location>
        <begin position="1"/>
        <end position="20"/>
    </location>
</feature>